<dbReference type="PANTHER" id="PTHR46413:SF1">
    <property type="entry name" value="HEAVY METAL-ASSOCIATED ISOPRENYLATED PLANT PROTEIN 6"/>
    <property type="match status" value="1"/>
</dbReference>
<dbReference type="Gene3D" id="3.30.70.100">
    <property type="match status" value="2"/>
</dbReference>
<dbReference type="InterPro" id="IPR036163">
    <property type="entry name" value="HMA_dom_sf"/>
</dbReference>
<feature type="compositionally biased region" description="Basic and acidic residues" evidence="1">
    <location>
        <begin position="1"/>
        <end position="20"/>
    </location>
</feature>
<dbReference type="Pfam" id="PF00403">
    <property type="entry name" value="HMA"/>
    <property type="match status" value="2"/>
</dbReference>
<dbReference type="Proteomes" id="UP000604825">
    <property type="component" value="Unassembled WGS sequence"/>
</dbReference>
<name>A0A811MI87_9POAL</name>
<dbReference type="PROSITE" id="PS50846">
    <property type="entry name" value="HMA_2"/>
    <property type="match status" value="2"/>
</dbReference>
<evidence type="ECO:0000259" key="2">
    <source>
        <dbReference type="PROSITE" id="PS50846"/>
    </source>
</evidence>
<feature type="region of interest" description="Disordered" evidence="1">
    <location>
        <begin position="1"/>
        <end position="26"/>
    </location>
</feature>
<dbReference type="GO" id="GO:0046872">
    <property type="term" value="F:metal ion binding"/>
    <property type="evidence" value="ECO:0007669"/>
    <property type="project" value="InterPro"/>
</dbReference>
<feature type="region of interest" description="Disordered" evidence="1">
    <location>
        <begin position="226"/>
        <end position="266"/>
    </location>
</feature>
<evidence type="ECO:0000256" key="1">
    <source>
        <dbReference type="SAM" id="MobiDB-lite"/>
    </source>
</evidence>
<reference evidence="3" key="1">
    <citation type="submission" date="2020-10" db="EMBL/GenBank/DDBJ databases">
        <authorList>
            <person name="Han B."/>
            <person name="Lu T."/>
            <person name="Zhao Q."/>
            <person name="Huang X."/>
            <person name="Zhao Y."/>
        </authorList>
    </citation>
    <scope>NUCLEOTIDE SEQUENCE</scope>
</reference>
<evidence type="ECO:0000313" key="3">
    <source>
        <dbReference type="EMBL" id="CAD6205216.1"/>
    </source>
</evidence>
<feature type="compositionally biased region" description="Basic and acidic residues" evidence="1">
    <location>
        <begin position="226"/>
        <end position="262"/>
    </location>
</feature>
<dbReference type="InterPro" id="IPR044594">
    <property type="entry name" value="HIPP01/3/5/6"/>
</dbReference>
<comment type="caution">
    <text evidence="3">The sequence shown here is derived from an EMBL/GenBank/DDBJ whole genome shotgun (WGS) entry which is preliminary data.</text>
</comment>
<organism evidence="3 4">
    <name type="scientific">Miscanthus lutarioriparius</name>
    <dbReference type="NCBI Taxonomy" id="422564"/>
    <lineage>
        <taxon>Eukaryota</taxon>
        <taxon>Viridiplantae</taxon>
        <taxon>Streptophyta</taxon>
        <taxon>Embryophyta</taxon>
        <taxon>Tracheophyta</taxon>
        <taxon>Spermatophyta</taxon>
        <taxon>Magnoliopsida</taxon>
        <taxon>Liliopsida</taxon>
        <taxon>Poales</taxon>
        <taxon>Poaceae</taxon>
        <taxon>PACMAD clade</taxon>
        <taxon>Panicoideae</taxon>
        <taxon>Andropogonodae</taxon>
        <taxon>Andropogoneae</taxon>
        <taxon>Saccharinae</taxon>
        <taxon>Miscanthus</taxon>
    </lineage>
</organism>
<dbReference type="InterPro" id="IPR006121">
    <property type="entry name" value="HMA_dom"/>
</dbReference>
<dbReference type="AlphaFoldDB" id="A0A811MI87"/>
<proteinExistence type="predicted"/>
<feature type="region of interest" description="Disordered" evidence="1">
    <location>
        <begin position="89"/>
        <end position="162"/>
    </location>
</feature>
<dbReference type="OrthoDB" id="689350at2759"/>
<dbReference type="SUPFAM" id="SSF55008">
    <property type="entry name" value="HMA, heavy metal-associated domain"/>
    <property type="match status" value="2"/>
</dbReference>
<sequence length="349" mass="36231">MGEEKKAGKDGGGGDKKKDAGAGAAPQPIVLKVDLHCAGCASKVRKAIKRAPGVESVTLDMAAGKVVVTGPADAVELKERIEARAKKPVQIVSAGAGPPKKEKEKEKKAGGGEKADKEKGGSGGEKKADKEKGGGEKKADKEKGGGEKKADKPKEEKKPKEETVTLKIRLHCDGCIDRIKRRISKIKGVKDVAFDAAKDMVKVTGTMDAAALPAYLREKLSRDVEVVAPGKKDGGGGDKKDKGAGDGGEKKKDGGGEEEKVKAAATSASVAPMPLADAGMYQMPPHYGYGAYPPAPGGYYGAAPPPNHAGFYPNAGVHYPPPQAYGYGPSHLHAPQMFSDENPNACSVM</sequence>
<gene>
    <name evidence="3" type="ORF">NCGR_LOCUS3049</name>
</gene>
<feature type="domain" description="HMA" evidence="2">
    <location>
        <begin position="161"/>
        <end position="228"/>
    </location>
</feature>
<accession>A0A811MI87</accession>
<keyword evidence="4" id="KW-1185">Reference proteome</keyword>
<protein>
    <recommendedName>
        <fullName evidence="2">HMA domain-containing protein</fullName>
    </recommendedName>
</protein>
<evidence type="ECO:0000313" key="4">
    <source>
        <dbReference type="Proteomes" id="UP000604825"/>
    </source>
</evidence>
<dbReference type="EMBL" id="CAJGYO010000001">
    <property type="protein sequence ID" value="CAD6205216.1"/>
    <property type="molecule type" value="Genomic_DNA"/>
</dbReference>
<dbReference type="CDD" id="cd00371">
    <property type="entry name" value="HMA"/>
    <property type="match status" value="2"/>
</dbReference>
<dbReference type="PANTHER" id="PTHR46413">
    <property type="entry name" value="HEAVY METAL-ASSOCIATED ISOPRENYLATED PLANT PROTEIN 6"/>
    <property type="match status" value="1"/>
</dbReference>
<feature type="compositionally biased region" description="Basic and acidic residues" evidence="1">
    <location>
        <begin position="99"/>
        <end position="162"/>
    </location>
</feature>
<feature type="domain" description="HMA" evidence="2">
    <location>
        <begin position="26"/>
        <end position="89"/>
    </location>
</feature>